<gene>
    <name evidence="1" type="ordered locus">MLP_37150</name>
</gene>
<reference evidence="1 2" key="1">
    <citation type="submission" date="2011-05" db="EMBL/GenBank/DDBJ databases">
        <title>Whole genome sequence of Microlunatus phosphovorus NM-1.</title>
        <authorList>
            <person name="Hosoyama A."/>
            <person name="Sasaki K."/>
            <person name="Harada T."/>
            <person name="Igarashi R."/>
            <person name="Kawakoshi A."/>
            <person name="Sasagawa M."/>
            <person name="Fukada J."/>
            <person name="Nakamura S."/>
            <person name="Katano Y."/>
            <person name="Hanada S."/>
            <person name="Kamagata Y."/>
            <person name="Nakamura N."/>
            <person name="Yamazaki S."/>
            <person name="Fujita N."/>
        </authorList>
    </citation>
    <scope>NUCLEOTIDE SEQUENCE [LARGE SCALE GENOMIC DNA]</scope>
    <source>
        <strain evidence="2">ATCC 700054 / DSM 10555 / JCM 9379 / NBRC 101784 / NCIMB 13414 / VKM Ac-1990 / NM-1</strain>
    </source>
</reference>
<dbReference type="AlphaFoldDB" id="F5XP89"/>
<sequence>MFEYVHDPKRTLPTVLRRSAVDIPGASQLLMLQRQAGNAATARALHSSFSASPVVLQRALVAGKLNVVGETHTQSDKRRPVEKAFCREMTGSTNYWTEAEFPDLHMAVPGRRARAQAQPGRDANADLMEFRAAHAAAMLIGQYERTAQAADMLVASGVNGSGLRTFIDQDFRKLVKYKTRTERAWQATQTPEVNSAVKDVFQSVERIEKAFLAAVSTASKRRQALEFLRDANGPVKQLAAPLAKAVGFPGSTNLAHEMRTARSTMMGLAAEFSGQKGVWKVGDLHIADVLDGSAHTQQVKANYESKDDFNAELVAWARQKRQERAAQNQT</sequence>
<dbReference type="STRING" id="1032480.MLP_37150"/>
<keyword evidence="2" id="KW-1185">Reference proteome</keyword>
<dbReference type="KEGG" id="mph:MLP_37150"/>
<accession>F5XP89</accession>
<protein>
    <submittedName>
        <fullName evidence="1">Uncharacterized protein</fullName>
    </submittedName>
</protein>
<dbReference type="EMBL" id="AP012204">
    <property type="protein sequence ID" value="BAK36729.1"/>
    <property type="molecule type" value="Genomic_DNA"/>
</dbReference>
<dbReference type="HOGENOM" id="CLU_841485_0_0_11"/>
<evidence type="ECO:0000313" key="2">
    <source>
        <dbReference type="Proteomes" id="UP000007947"/>
    </source>
</evidence>
<dbReference type="Proteomes" id="UP000007947">
    <property type="component" value="Chromosome"/>
</dbReference>
<name>F5XP89_MICPN</name>
<evidence type="ECO:0000313" key="1">
    <source>
        <dbReference type="EMBL" id="BAK36729.1"/>
    </source>
</evidence>
<organism evidence="1 2">
    <name type="scientific">Microlunatus phosphovorus (strain ATCC 700054 / DSM 10555 / JCM 9379 / NBRC 101784 / NCIMB 13414 / VKM Ac-1990 / NM-1)</name>
    <dbReference type="NCBI Taxonomy" id="1032480"/>
    <lineage>
        <taxon>Bacteria</taxon>
        <taxon>Bacillati</taxon>
        <taxon>Actinomycetota</taxon>
        <taxon>Actinomycetes</taxon>
        <taxon>Propionibacteriales</taxon>
        <taxon>Propionibacteriaceae</taxon>
        <taxon>Microlunatus</taxon>
    </lineage>
</organism>
<proteinExistence type="predicted"/>